<dbReference type="EMBL" id="CP028473">
    <property type="protein sequence ID" value="AVW90061.1"/>
    <property type="molecule type" value="Genomic_DNA"/>
</dbReference>
<evidence type="ECO:0000313" key="2">
    <source>
        <dbReference type="EMBL" id="AVW90061.1"/>
    </source>
</evidence>
<dbReference type="EMBL" id="FNBL01000016">
    <property type="protein sequence ID" value="SDG30637.1"/>
    <property type="molecule type" value="Genomic_DNA"/>
</dbReference>
<feature type="transmembrane region" description="Helical" evidence="1">
    <location>
        <begin position="158"/>
        <end position="178"/>
    </location>
</feature>
<dbReference type="AlphaFoldDB" id="A0A1G7T5J0"/>
<feature type="transmembrane region" description="Helical" evidence="1">
    <location>
        <begin position="128"/>
        <end position="146"/>
    </location>
</feature>
<gene>
    <name evidence="2" type="ORF">DA792_02405</name>
    <name evidence="3" type="ORF">SAMN04488117_11638</name>
</gene>
<geneLocation type="plasmid" evidence="5">
    <name>pcblh4b</name>
</geneLocation>
<dbReference type="Proteomes" id="UP000182284">
    <property type="component" value="Unassembled WGS sequence"/>
</dbReference>
<keyword evidence="2" id="KW-0614">Plasmid</keyword>
<evidence type="ECO:0000313" key="5">
    <source>
        <dbReference type="Proteomes" id="UP000241447"/>
    </source>
</evidence>
<keyword evidence="1" id="KW-1133">Transmembrane helix</keyword>
<dbReference type="RefSeq" id="WP_074646871.1">
    <property type="nucleotide sequence ID" value="NZ_CP028473.1"/>
</dbReference>
<geneLocation type="plasmid" evidence="2">
    <name>pCBLh4b</name>
</geneLocation>
<evidence type="ECO:0000256" key="1">
    <source>
        <dbReference type="SAM" id="Phobius"/>
    </source>
</evidence>
<dbReference type="Proteomes" id="UP000241447">
    <property type="component" value="Plasmid pCBLh4b"/>
</dbReference>
<organism evidence="3 4">
    <name type="scientific">Celeribacter baekdonensis</name>
    <dbReference type="NCBI Taxonomy" id="875171"/>
    <lineage>
        <taxon>Bacteria</taxon>
        <taxon>Pseudomonadati</taxon>
        <taxon>Pseudomonadota</taxon>
        <taxon>Alphaproteobacteria</taxon>
        <taxon>Rhodobacterales</taxon>
        <taxon>Roseobacteraceae</taxon>
        <taxon>Celeribacter</taxon>
    </lineage>
</organism>
<evidence type="ECO:0008006" key="6">
    <source>
        <dbReference type="Google" id="ProtNLM"/>
    </source>
</evidence>
<protein>
    <recommendedName>
        <fullName evidence="6">Antibiotic biosynthesis monooxygenase</fullName>
    </recommendedName>
</protein>
<proteinExistence type="predicted"/>
<sequence>MSANTKSANKREAGSVSGFTLSFGVAPDRAAPVAQICRDVVAADVSRHPLVSFLQFAEQRGAERHGFSISARGCRLVAEMPELPERLAQAIRSRMASMPETPPLDIEIAYLSADKDKPPRPAPVWKRWALSMIGVYPLLVALFYLLQPITAQLPVPGALFLVALVLTGLNTGYVLPFLNRRLGGWLSR</sequence>
<evidence type="ECO:0000313" key="4">
    <source>
        <dbReference type="Proteomes" id="UP000182284"/>
    </source>
</evidence>
<evidence type="ECO:0000313" key="3">
    <source>
        <dbReference type="EMBL" id="SDG30637.1"/>
    </source>
</evidence>
<keyword evidence="1" id="KW-0472">Membrane</keyword>
<dbReference type="KEGG" id="cbak:DA792_02405"/>
<name>A0A1G7T5J0_9RHOB</name>
<dbReference type="OrthoDB" id="7876175at2"/>
<reference evidence="2 5" key="2">
    <citation type="submission" date="2018-03" db="EMBL/GenBank/DDBJ databases">
        <title>The Complete Genome of Celeribacter baekdonensis strain LH4, a Thiosulfate-Oxidizing Alphaproteobacterium Isolated from Gulf of Mexico Continental Slope Sediments.</title>
        <authorList>
            <person name="Flood B.E."/>
            <person name="Bailey J.V."/>
            <person name="Leprich D."/>
        </authorList>
    </citation>
    <scope>NUCLEOTIDE SEQUENCE [LARGE SCALE GENOMIC DNA]</scope>
    <source>
        <strain evidence="2 5">LH4</strain>
        <plasmid evidence="2">pCBLh4b</plasmid>
        <plasmid evidence="5">Plasmid pcblh4b</plasmid>
    </source>
</reference>
<accession>A0A1G7T5J0</accession>
<keyword evidence="1" id="KW-0812">Transmembrane</keyword>
<reference evidence="3 4" key="1">
    <citation type="submission" date="2016-10" db="EMBL/GenBank/DDBJ databases">
        <authorList>
            <person name="de Groot N.N."/>
        </authorList>
    </citation>
    <scope>NUCLEOTIDE SEQUENCE [LARGE SCALE GENOMIC DNA]</scope>
    <source>
        <strain evidence="3 4">DSM 27375</strain>
    </source>
</reference>